<organism evidence="2 3">
    <name type="scientific">Stylosanthes scabra</name>
    <dbReference type="NCBI Taxonomy" id="79078"/>
    <lineage>
        <taxon>Eukaryota</taxon>
        <taxon>Viridiplantae</taxon>
        <taxon>Streptophyta</taxon>
        <taxon>Embryophyta</taxon>
        <taxon>Tracheophyta</taxon>
        <taxon>Spermatophyta</taxon>
        <taxon>Magnoliopsida</taxon>
        <taxon>eudicotyledons</taxon>
        <taxon>Gunneridae</taxon>
        <taxon>Pentapetalae</taxon>
        <taxon>rosids</taxon>
        <taxon>fabids</taxon>
        <taxon>Fabales</taxon>
        <taxon>Fabaceae</taxon>
        <taxon>Papilionoideae</taxon>
        <taxon>50 kb inversion clade</taxon>
        <taxon>dalbergioids sensu lato</taxon>
        <taxon>Dalbergieae</taxon>
        <taxon>Pterocarpus clade</taxon>
        <taxon>Stylosanthes</taxon>
    </lineage>
</organism>
<protein>
    <submittedName>
        <fullName evidence="2">Uncharacterized protein</fullName>
    </submittedName>
</protein>
<dbReference type="EMBL" id="JASCZI010124816">
    <property type="protein sequence ID" value="MED6166105.1"/>
    <property type="molecule type" value="Genomic_DNA"/>
</dbReference>
<evidence type="ECO:0000313" key="2">
    <source>
        <dbReference type="EMBL" id="MED6166105.1"/>
    </source>
</evidence>
<feature type="compositionally biased region" description="Acidic residues" evidence="1">
    <location>
        <begin position="1"/>
        <end position="24"/>
    </location>
</feature>
<comment type="caution">
    <text evidence="2">The sequence shown here is derived from an EMBL/GenBank/DDBJ whole genome shotgun (WGS) entry which is preliminary data.</text>
</comment>
<evidence type="ECO:0000313" key="3">
    <source>
        <dbReference type="Proteomes" id="UP001341840"/>
    </source>
</evidence>
<accession>A0ABU6V003</accession>
<keyword evidence="3" id="KW-1185">Reference proteome</keyword>
<gene>
    <name evidence="2" type="ORF">PIB30_105799</name>
</gene>
<evidence type="ECO:0000256" key="1">
    <source>
        <dbReference type="SAM" id="MobiDB-lite"/>
    </source>
</evidence>
<name>A0ABU6V003_9FABA</name>
<feature type="region of interest" description="Disordered" evidence="1">
    <location>
        <begin position="1"/>
        <end position="33"/>
    </location>
</feature>
<sequence>MQLELNSDEGSDEDFVGDTDDNSESSDGSEFVPESQCRWDILLQAPASIPNLSSGSNHFHTLHLHDMGEEPKEGFCMQGLVQPVICSYACCVCECIVWVCL</sequence>
<proteinExistence type="predicted"/>
<dbReference type="Proteomes" id="UP001341840">
    <property type="component" value="Unassembled WGS sequence"/>
</dbReference>
<reference evidence="2 3" key="1">
    <citation type="journal article" date="2023" name="Plants (Basel)">
        <title>Bridging the Gap: Combining Genomics and Transcriptomics Approaches to Understand Stylosanthes scabra, an Orphan Legume from the Brazilian Caatinga.</title>
        <authorList>
            <person name="Ferreira-Neto J.R.C."/>
            <person name="da Silva M.D."/>
            <person name="Binneck E."/>
            <person name="de Melo N.F."/>
            <person name="da Silva R.H."/>
            <person name="de Melo A.L.T.M."/>
            <person name="Pandolfi V."/>
            <person name="Bustamante F.O."/>
            <person name="Brasileiro-Vidal A.C."/>
            <person name="Benko-Iseppon A.M."/>
        </authorList>
    </citation>
    <scope>NUCLEOTIDE SEQUENCE [LARGE SCALE GENOMIC DNA]</scope>
    <source>
        <tissue evidence="2">Leaves</tissue>
    </source>
</reference>